<dbReference type="InterPro" id="IPR014044">
    <property type="entry name" value="CAP_dom"/>
</dbReference>
<reference evidence="5 6" key="1">
    <citation type="submission" date="2011-08" db="EMBL/GenBank/DDBJ databases">
        <title>The Genome Sequence of Clostridium hathewayi WAL-18680.</title>
        <authorList>
            <consortium name="The Broad Institute Genome Sequencing Platform"/>
            <person name="Earl A."/>
            <person name="Ward D."/>
            <person name="Feldgarden M."/>
            <person name="Gevers D."/>
            <person name="Finegold S.M."/>
            <person name="Summanen P.H."/>
            <person name="Molitoris D.R."/>
            <person name="Song M."/>
            <person name="Daigneault M."/>
            <person name="Allen-Vercoe E."/>
            <person name="Young S.K."/>
            <person name="Zeng Q."/>
            <person name="Gargeya S."/>
            <person name="Fitzgerald M."/>
            <person name="Haas B."/>
            <person name="Abouelleil A."/>
            <person name="Alvarado L."/>
            <person name="Arachchi H.M."/>
            <person name="Berlin A."/>
            <person name="Brown A."/>
            <person name="Chapman S.B."/>
            <person name="Chen Z."/>
            <person name="Dunbar C."/>
            <person name="Freedman E."/>
            <person name="Gearin G."/>
            <person name="Gellesch M."/>
            <person name="Goldberg J."/>
            <person name="Griggs A."/>
            <person name="Gujja S."/>
            <person name="Heiman D."/>
            <person name="Howarth C."/>
            <person name="Larson L."/>
            <person name="Lui A."/>
            <person name="MacDonald P.J.P."/>
            <person name="Montmayeur A."/>
            <person name="Murphy C."/>
            <person name="Neiman D."/>
            <person name="Pearson M."/>
            <person name="Priest M."/>
            <person name="Roberts A."/>
            <person name="Saif S."/>
            <person name="Shea T."/>
            <person name="Shenoy N."/>
            <person name="Sisk P."/>
            <person name="Stolte C."/>
            <person name="Sykes S."/>
            <person name="Wortman J."/>
            <person name="Nusbaum C."/>
            <person name="Birren B."/>
        </authorList>
    </citation>
    <scope>NUCLEOTIDE SEQUENCE [LARGE SCALE GENOMIC DNA]</scope>
    <source>
        <strain evidence="5 6">WAL-18680</strain>
    </source>
</reference>
<dbReference type="InterPro" id="IPR035940">
    <property type="entry name" value="CAP_sf"/>
</dbReference>
<feature type="signal peptide" evidence="3">
    <location>
        <begin position="1"/>
        <end position="24"/>
    </location>
</feature>
<dbReference type="PANTHER" id="PTHR31157">
    <property type="entry name" value="SCP DOMAIN-CONTAINING PROTEIN"/>
    <property type="match status" value="1"/>
</dbReference>
<dbReference type="RefSeq" id="WP_006783129.1">
    <property type="nucleotide sequence ID" value="NZ_CP040506.1"/>
</dbReference>
<dbReference type="Gene3D" id="2.10.270.10">
    <property type="entry name" value="Cholin Binding"/>
    <property type="match status" value="2"/>
</dbReference>
<dbReference type="InterPro" id="IPR018337">
    <property type="entry name" value="Cell_wall/Cho-bd_repeat"/>
</dbReference>
<dbReference type="CDD" id="cd05379">
    <property type="entry name" value="CAP_bacterial"/>
    <property type="match status" value="1"/>
</dbReference>
<feature type="domain" description="SCP" evidence="4">
    <location>
        <begin position="213"/>
        <end position="325"/>
    </location>
</feature>
<gene>
    <name evidence="5" type="ORF">HMPREF9473_05141</name>
</gene>
<dbReference type="PATRIC" id="fig|742737.3.peg.5134"/>
<dbReference type="Gene3D" id="3.40.33.10">
    <property type="entry name" value="CAP"/>
    <property type="match status" value="1"/>
</dbReference>
<keyword evidence="6" id="KW-1185">Reference proteome</keyword>
<evidence type="ECO:0000313" key="5">
    <source>
        <dbReference type="EMBL" id="EHI56937.1"/>
    </source>
</evidence>
<keyword evidence="1" id="KW-0677">Repeat</keyword>
<proteinExistence type="predicted"/>
<dbReference type="HOGENOM" id="CLU_055995_0_0_9"/>
<dbReference type="Pfam" id="PF19085">
    <property type="entry name" value="Choline_bind_2"/>
    <property type="match status" value="1"/>
</dbReference>
<evidence type="ECO:0000256" key="2">
    <source>
        <dbReference type="PROSITE-ProRule" id="PRU00591"/>
    </source>
</evidence>
<keyword evidence="3" id="KW-0732">Signal</keyword>
<dbReference type="SUPFAM" id="SSF55797">
    <property type="entry name" value="PR-1-like"/>
    <property type="match status" value="1"/>
</dbReference>
<dbReference type="EMBL" id="ADLN01000128">
    <property type="protein sequence ID" value="EHI56937.1"/>
    <property type="molecule type" value="Genomic_DNA"/>
</dbReference>
<dbReference type="SUPFAM" id="SSF69360">
    <property type="entry name" value="Cell wall binding repeat"/>
    <property type="match status" value="2"/>
</dbReference>
<dbReference type="Pfam" id="PF00188">
    <property type="entry name" value="CAP"/>
    <property type="match status" value="1"/>
</dbReference>
<evidence type="ECO:0000259" key="4">
    <source>
        <dbReference type="Pfam" id="PF00188"/>
    </source>
</evidence>
<sequence length="327" mass="36776">MRKFCLTVAMAAVMSLSAAGAAFAGQWIQDAAGWKYQKDDASFHVNSWQWVDNKCYYFTPEGYCLLNTTTPDGFTVDASGAWTVNGVVQLQQVTPQEGWNQLGDVWKYYTNNKYVTSAWRAVDGKRYYFDESGNMVTGFRNVNGEKYYFNSDGSLVTASFTLDGMRYVVSSTGVITDEIDEFDWFSGNYSSTTYDSGNNNSSDKSSYAKRVFEIVNENRRAAGVEELEWDDILASCATERAYELQDRMSHTRPDDSKWSTILEETGVSYSKSGENIASGQTSAKAVMTAWMKSTGHKNNIMNTGYERMGVGCVYIDGTYYWVQLFTD</sequence>
<dbReference type="OrthoDB" id="9783944at2"/>
<dbReference type="Proteomes" id="UP000005384">
    <property type="component" value="Unassembled WGS sequence"/>
</dbReference>
<dbReference type="PROSITE" id="PS51170">
    <property type="entry name" value="CW"/>
    <property type="match status" value="2"/>
</dbReference>
<comment type="caution">
    <text evidence="5">The sequence shown here is derived from an EMBL/GenBank/DDBJ whole genome shotgun (WGS) entry which is preliminary data.</text>
</comment>
<feature type="repeat" description="Cell wall-binding" evidence="2">
    <location>
        <begin position="136"/>
        <end position="155"/>
    </location>
</feature>
<name>G5INR3_9FIRM</name>
<dbReference type="AlphaFoldDB" id="G5INR3"/>
<evidence type="ECO:0000256" key="3">
    <source>
        <dbReference type="SAM" id="SignalP"/>
    </source>
</evidence>
<accession>G5INR3</accession>
<dbReference type="PANTHER" id="PTHR31157:SF1">
    <property type="entry name" value="SCP DOMAIN-CONTAINING PROTEIN"/>
    <property type="match status" value="1"/>
</dbReference>
<feature type="chain" id="PRO_5039118613" description="SCP domain-containing protein" evidence="3">
    <location>
        <begin position="25"/>
        <end position="327"/>
    </location>
</feature>
<protein>
    <recommendedName>
        <fullName evidence="4">SCP domain-containing protein</fullName>
    </recommendedName>
</protein>
<feature type="repeat" description="Cell wall-binding" evidence="2">
    <location>
        <begin position="116"/>
        <end position="135"/>
    </location>
</feature>
<evidence type="ECO:0000313" key="6">
    <source>
        <dbReference type="Proteomes" id="UP000005384"/>
    </source>
</evidence>
<evidence type="ECO:0000256" key="1">
    <source>
        <dbReference type="ARBA" id="ARBA00022737"/>
    </source>
</evidence>
<dbReference type="Pfam" id="PF19127">
    <property type="entry name" value="Choline_bind_3"/>
    <property type="match status" value="1"/>
</dbReference>
<organism evidence="5 6">
    <name type="scientific">Hungatella hathewayi WAL-18680</name>
    <dbReference type="NCBI Taxonomy" id="742737"/>
    <lineage>
        <taxon>Bacteria</taxon>
        <taxon>Bacillati</taxon>
        <taxon>Bacillota</taxon>
        <taxon>Clostridia</taxon>
        <taxon>Lachnospirales</taxon>
        <taxon>Lachnospiraceae</taxon>
        <taxon>Hungatella</taxon>
    </lineage>
</organism>